<evidence type="ECO:0000313" key="11">
    <source>
        <dbReference type="EMBL" id="MBB5016827.1"/>
    </source>
</evidence>
<keyword evidence="6 8" id="KW-1133">Transmembrane helix</keyword>
<dbReference type="InterPro" id="IPR050297">
    <property type="entry name" value="LipidA_mod_glycosyltrf_83"/>
</dbReference>
<organism evidence="11 12">
    <name type="scientific">Chitinivorax tropicus</name>
    <dbReference type="NCBI Taxonomy" id="714531"/>
    <lineage>
        <taxon>Bacteria</taxon>
        <taxon>Pseudomonadati</taxon>
        <taxon>Pseudomonadota</taxon>
        <taxon>Betaproteobacteria</taxon>
        <taxon>Chitinivorax</taxon>
    </lineage>
</organism>
<dbReference type="Pfam" id="PF13231">
    <property type="entry name" value="PMT_2"/>
    <property type="match status" value="1"/>
</dbReference>
<proteinExistence type="predicted"/>
<evidence type="ECO:0000259" key="9">
    <source>
        <dbReference type="Pfam" id="PF13231"/>
    </source>
</evidence>
<evidence type="ECO:0000256" key="3">
    <source>
        <dbReference type="ARBA" id="ARBA00022676"/>
    </source>
</evidence>
<feature type="domain" description="Aminoarabinose transferase C-terminal" evidence="10">
    <location>
        <begin position="448"/>
        <end position="550"/>
    </location>
</feature>
<feature type="transmembrane region" description="Helical" evidence="8">
    <location>
        <begin position="383"/>
        <end position="405"/>
    </location>
</feature>
<keyword evidence="12" id="KW-1185">Reference proteome</keyword>
<comment type="subcellular location">
    <subcellularLocation>
        <location evidence="1">Cell membrane</location>
        <topology evidence="1">Multi-pass membrane protein</topology>
    </subcellularLocation>
</comment>
<evidence type="ECO:0000256" key="2">
    <source>
        <dbReference type="ARBA" id="ARBA00022475"/>
    </source>
</evidence>
<feature type="transmembrane region" description="Helical" evidence="8">
    <location>
        <begin position="299"/>
        <end position="315"/>
    </location>
</feature>
<keyword evidence="7 8" id="KW-0472">Membrane</keyword>
<dbReference type="AlphaFoldDB" id="A0A840MJ62"/>
<evidence type="ECO:0000259" key="10">
    <source>
        <dbReference type="Pfam" id="PF18583"/>
    </source>
</evidence>
<dbReference type="EMBL" id="JACHHY010000001">
    <property type="protein sequence ID" value="MBB5016827.1"/>
    <property type="molecule type" value="Genomic_DNA"/>
</dbReference>
<feature type="transmembrane region" description="Helical" evidence="8">
    <location>
        <begin position="351"/>
        <end position="371"/>
    </location>
</feature>
<evidence type="ECO:0000313" key="12">
    <source>
        <dbReference type="Proteomes" id="UP000575898"/>
    </source>
</evidence>
<dbReference type="InterPro" id="IPR040845">
    <property type="entry name" value="Arnt_C"/>
</dbReference>
<keyword evidence="2" id="KW-1003">Cell membrane</keyword>
<evidence type="ECO:0000256" key="1">
    <source>
        <dbReference type="ARBA" id="ARBA00004651"/>
    </source>
</evidence>
<feature type="transmembrane region" description="Helical" evidence="8">
    <location>
        <begin position="212"/>
        <end position="230"/>
    </location>
</feature>
<dbReference type="InterPro" id="IPR038731">
    <property type="entry name" value="RgtA/B/C-like"/>
</dbReference>
<feature type="transmembrane region" description="Helical" evidence="8">
    <location>
        <begin position="88"/>
        <end position="109"/>
    </location>
</feature>
<name>A0A840MJ62_9PROT</name>
<dbReference type="Proteomes" id="UP000575898">
    <property type="component" value="Unassembled WGS sequence"/>
</dbReference>
<dbReference type="PANTHER" id="PTHR33908:SF3">
    <property type="entry name" value="UNDECAPRENYL PHOSPHATE-ALPHA-4-AMINO-4-DEOXY-L-ARABINOSE ARABINOSYL TRANSFERASE"/>
    <property type="match status" value="1"/>
</dbReference>
<evidence type="ECO:0000256" key="6">
    <source>
        <dbReference type="ARBA" id="ARBA00022989"/>
    </source>
</evidence>
<dbReference type="GO" id="GO:0005886">
    <property type="term" value="C:plasma membrane"/>
    <property type="evidence" value="ECO:0007669"/>
    <property type="project" value="UniProtKB-SubCell"/>
</dbReference>
<dbReference type="Pfam" id="PF18583">
    <property type="entry name" value="Arnt_C"/>
    <property type="match status" value="1"/>
</dbReference>
<dbReference type="GO" id="GO:0009103">
    <property type="term" value="P:lipopolysaccharide biosynthetic process"/>
    <property type="evidence" value="ECO:0007669"/>
    <property type="project" value="UniProtKB-ARBA"/>
</dbReference>
<evidence type="ECO:0000256" key="8">
    <source>
        <dbReference type="SAM" id="Phobius"/>
    </source>
</evidence>
<dbReference type="RefSeq" id="WP_184033652.1">
    <property type="nucleotide sequence ID" value="NZ_JACHHY010000001.1"/>
</dbReference>
<evidence type="ECO:0000256" key="7">
    <source>
        <dbReference type="ARBA" id="ARBA00023136"/>
    </source>
</evidence>
<evidence type="ECO:0000256" key="4">
    <source>
        <dbReference type="ARBA" id="ARBA00022679"/>
    </source>
</evidence>
<feature type="transmembrane region" description="Helical" evidence="8">
    <location>
        <begin position="172"/>
        <end position="200"/>
    </location>
</feature>
<reference evidence="11 12" key="1">
    <citation type="submission" date="2020-08" db="EMBL/GenBank/DDBJ databases">
        <title>Genomic Encyclopedia of Type Strains, Phase IV (KMG-IV): sequencing the most valuable type-strain genomes for metagenomic binning, comparative biology and taxonomic classification.</title>
        <authorList>
            <person name="Goeker M."/>
        </authorList>
    </citation>
    <scope>NUCLEOTIDE SEQUENCE [LARGE SCALE GENOMIC DNA]</scope>
    <source>
        <strain evidence="11 12">DSM 27165</strain>
    </source>
</reference>
<keyword evidence="5 8" id="KW-0812">Transmembrane</keyword>
<gene>
    <name evidence="11" type="ORF">HNQ59_000089</name>
</gene>
<dbReference type="GO" id="GO:0010041">
    <property type="term" value="P:response to iron(III) ion"/>
    <property type="evidence" value="ECO:0007669"/>
    <property type="project" value="TreeGrafter"/>
</dbReference>
<feature type="transmembrane region" description="Helical" evidence="8">
    <location>
        <begin position="417"/>
        <end position="435"/>
    </location>
</feature>
<accession>A0A840MJ62</accession>
<feature type="transmembrane region" description="Helical" evidence="8">
    <location>
        <begin position="260"/>
        <end position="279"/>
    </location>
</feature>
<comment type="caution">
    <text evidence="11">The sequence shown here is derived from an EMBL/GenBank/DDBJ whole genome shotgun (WGS) entry which is preliminary data.</text>
</comment>
<keyword evidence="3" id="KW-0328">Glycosyltransferase</keyword>
<dbReference type="GO" id="GO:0016763">
    <property type="term" value="F:pentosyltransferase activity"/>
    <property type="evidence" value="ECO:0007669"/>
    <property type="project" value="TreeGrafter"/>
</dbReference>
<keyword evidence="4 11" id="KW-0808">Transferase</keyword>
<dbReference type="PANTHER" id="PTHR33908">
    <property type="entry name" value="MANNOSYLTRANSFERASE YKCB-RELATED"/>
    <property type="match status" value="1"/>
</dbReference>
<protein>
    <submittedName>
        <fullName evidence="11">4-amino-4-deoxy-L-arabinose transferase-like glycosyltransferase</fullName>
    </submittedName>
</protein>
<feature type="domain" description="Glycosyltransferase RgtA/B/C/D-like" evidence="9">
    <location>
        <begin position="64"/>
        <end position="227"/>
    </location>
</feature>
<sequence>MFESTSKRSWAALLILFAALWFGQLDFRKLVKPDEGRYAEISREMVVSGDWVTPRLNDLKYFEKPPMQYWATALAYEIFGETEWTARLWTGLSGFIGILLAVYAGSVLFGRRAGLITGLVLGGSLYYLALGHINTLDMGVSLFLELALIGFLMAHRDQASPRSQRNWMMVVWFAMAGAMLSKGLIGLVIPGMALILYMLLTRQWSLLARMHWLPGLALFALIVLPWFVLVSQRNPEFLQFFFIHEHFQRFATDNARRDGAIWYFIPLLILGITPWASWLGSSLWQAKTKTPQQTFQPKWMLLIWSAFIFIFFSISKSKLPAYILPMFPAVALLMGDHLARQTPAQIARHAGWLALLSVPMCVFLIALPHVQEFGSEETPASLIMAYATWIQAGAVTGVIGFVMAWRLARKNQALDSLVAIGMTGAIVASLILNGHNELAPSNSSYHFAQQLKGKIKPNVPFFSVNTYDQTLTFYLKRTMTLVNYTDEMALGIQQEPHKAIPQDATFQALWQSLPEAYALMTPGRYEEIVAQTGLPMKVLARDTRRIVVSKP</sequence>
<feature type="transmembrane region" description="Helical" evidence="8">
    <location>
        <begin position="125"/>
        <end position="152"/>
    </location>
</feature>
<evidence type="ECO:0000256" key="5">
    <source>
        <dbReference type="ARBA" id="ARBA00022692"/>
    </source>
</evidence>